<evidence type="ECO:0000256" key="8">
    <source>
        <dbReference type="RuleBase" id="RU361277"/>
    </source>
</evidence>
<dbReference type="InterPro" id="IPR013154">
    <property type="entry name" value="ADH-like_N"/>
</dbReference>
<dbReference type="InterPro" id="IPR002328">
    <property type="entry name" value="ADH_Zn_CS"/>
</dbReference>
<dbReference type="SMART" id="SM00829">
    <property type="entry name" value="PKS_ER"/>
    <property type="match status" value="1"/>
</dbReference>
<dbReference type="Proteomes" id="UP001244011">
    <property type="component" value="Unassembled WGS sequence"/>
</dbReference>
<dbReference type="GeneID" id="85308820"/>
<evidence type="ECO:0000256" key="1">
    <source>
        <dbReference type="ARBA" id="ARBA00001947"/>
    </source>
</evidence>
<comment type="pathway">
    <text evidence="2">Carbohydrate degradation.</text>
</comment>
<dbReference type="InterPro" id="IPR013149">
    <property type="entry name" value="ADH-like_C"/>
</dbReference>
<keyword evidence="4 8" id="KW-0479">Metal-binding</keyword>
<accession>A0AAJ0FIV1</accession>
<dbReference type="CDD" id="cd05285">
    <property type="entry name" value="sorbitol_DH"/>
    <property type="match status" value="1"/>
</dbReference>
<dbReference type="GO" id="GO:0008270">
    <property type="term" value="F:zinc ion binding"/>
    <property type="evidence" value="ECO:0007669"/>
    <property type="project" value="InterPro"/>
</dbReference>
<dbReference type="GO" id="GO:0003939">
    <property type="term" value="F:L-iditol 2-dehydrogenase (NAD+) activity"/>
    <property type="evidence" value="ECO:0007669"/>
    <property type="project" value="TreeGrafter"/>
</dbReference>
<evidence type="ECO:0000256" key="7">
    <source>
        <dbReference type="ARBA" id="ARBA00023027"/>
    </source>
</evidence>
<evidence type="ECO:0000256" key="4">
    <source>
        <dbReference type="ARBA" id="ARBA00022723"/>
    </source>
</evidence>
<evidence type="ECO:0000313" key="10">
    <source>
        <dbReference type="EMBL" id="KAK1763709.1"/>
    </source>
</evidence>
<evidence type="ECO:0000256" key="5">
    <source>
        <dbReference type="ARBA" id="ARBA00022833"/>
    </source>
</evidence>
<dbReference type="InterPro" id="IPR036291">
    <property type="entry name" value="NAD(P)-bd_dom_sf"/>
</dbReference>
<reference evidence="10" key="1">
    <citation type="submission" date="2023-06" db="EMBL/GenBank/DDBJ databases">
        <title>Genome-scale phylogeny and comparative genomics of the fungal order Sordariales.</title>
        <authorList>
            <consortium name="Lawrence Berkeley National Laboratory"/>
            <person name="Hensen N."/>
            <person name="Bonometti L."/>
            <person name="Westerberg I."/>
            <person name="Brannstrom I.O."/>
            <person name="Guillou S."/>
            <person name="Cros-Aarteil S."/>
            <person name="Calhoun S."/>
            <person name="Haridas S."/>
            <person name="Kuo A."/>
            <person name="Mondo S."/>
            <person name="Pangilinan J."/>
            <person name="Riley R."/>
            <person name="Labutti K."/>
            <person name="Andreopoulos B."/>
            <person name="Lipzen A."/>
            <person name="Chen C."/>
            <person name="Yanf M."/>
            <person name="Daum C."/>
            <person name="Ng V."/>
            <person name="Clum A."/>
            <person name="Steindorff A."/>
            <person name="Ohm R."/>
            <person name="Martin F."/>
            <person name="Silar P."/>
            <person name="Natvig D."/>
            <person name="Lalanne C."/>
            <person name="Gautier V."/>
            <person name="Ament-Velasquez S.L."/>
            <person name="Kruys A."/>
            <person name="Hutchinson M.I."/>
            <person name="Powell A.J."/>
            <person name="Barry K."/>
            <person name="Miller A.N."/>
            <person name="Grigoriev I.V."/>
            <person name="Debuchy R."/>
            <person name="Gladieux P."/>
            <person name="Thoren M.H."/>
            <person name="Johannesson H."/>
        </authorList>
    </citation>
    <scope>NUCLEOTIDE SEQUENCE</scope>
    <source>
        <strain evidence="10">8032-3</strain>
    </source>
</reference>
<evidence type="ECO:0000259" key="9">
    <source>
        <dbReference type="SMART" id="SM00829"/>
    </source>
</evidence>
<dbReference type="PANTHER" id="PTHR43161">
    <property type="entry name" value="SORBITOL DEHYDROGENASE"/>
    <property type="match status" value="1"/>
</dbReference>
<sequence length="397" mass="42346">MSAPMLYENKAQVLYGPKDLRLISRPIPPPAADEVQVAIRSTTLCGSDVHYYTHYANGDIKIREPLSQGHESAGEVVALGRDVTALHIGDRVALEVGVPCELPSCDECDTGRYNLCGQMRFRSSAARFPHFQGTLRERVNHPARWCHPLPVDMSWDAGALLEPLSVAVHAVRKAGLRPGASVLVVGAGAVGLMCAAVAKAAGCADVTMTDIAANRLRFALENGFADATSVVAPPKRNSVPTLEDGLASARENAVRATEAKTTATSKGGKFHATFECTGVESCVQTSIYVCPPARATRPGGKVLLIGLGVPIETLPMSVVVQHEVDLVGVWRYANTYPRALEIMQAAGKEGTNVPDLQKLLTHRFHGLETAPKAFVTAARTTDDDGEVVIKVVVVVNN</sequence>
<dbReference type="Gene3D" id="3.40.50.720">
    <property type="entry name" value="NAD(P)-binding Rossmann-like Domain"/>
    <property type="match status" value="1"/>
</dbReference>
<dbReference type="SUPFAM" id="SSF51735">
    <property type="entry name" value="NAD(P)-binding Rossmann-fold domains"/>
    <property type="match status" value="1"/>
</dbReference>
<dbReference type="SUPFAM" id="SSF50129">
    <property type="entry name" value="GroES-like"/>
    <property type="match status" value="1"/>
</dbReference>
<dbReference type="InterPro" id="IPR011032">
    <property type="entry name" value="GroES-like_sf"/>
</dbReference>
<dbReference type="InterPro" id="IPR045306">
    <property type="entry name" value="SDH-like"/>
</dbReference>
<feature type="domain" description="Enoyl reductase (ER)" evidence="9">
    <location>
        <begin position="16"/>
        <end position="354"/>
    </location>
</feature>
<evidence type="ECO:0000313" key="11">
    <source>
        <dbReference type="Proteomes" id="UP001244011"/>
    </source>
</evidence>
<dbReference type="EMBL" id="MU839025">
    <property type="protein sequence ID" value="KAK1763709.1"/>
    <property type="molecule type" value="Genomic_DNA"/>
</dbReference>
<name>A0AAJ0FIV1_9PEZI</name>
<organism evidence="10 11">
    <name type="scientific">Phialemonium atrogriseum</name>
    <dbReference type="NCBI Taxonomy" id="1093897"/>
    <lineage>
        <taxon>Eukaryota</taxon>
        <taxon>Fungi</taxon>
        <taxon>Dikarya</taxon>
        <taxon>Ascomycota</taxon>
        <taxon>Pezizomycotina</taxon>
        <taxon>Sordariomycetes</taxon>
        <taxon>Sordariomycetidae</taxon>
        <taxon>Cephalothecales</taxon>
        <taxon>Cephalothecaceae</taxon>
        <taxon>Phialemonium</taxon>
    </lineage>
</organism>
<dbReference type="GO" id="GO:0006062">
    <property type="term" value="P:sorbitol catabolic process"/>
    <property type="evidence" value="ECO:0007669"/>
    <property type="project" value="TreeGrafter"/>
</dbReference>
<comment type="caution">
    <text evidence="10">The sequence shown here is derived from an EMBL/GenBank/DDBJ whole genome shotgun (WGS) entry which is preliminary data.</text>
</comment>
<dbReference type="Pfam" id="PF08240">
    <property type="entry name" value="ADH_N"/>
    <property type="match status" value="1"/>
</dbReference>
<dbReference type="RefSeq" id="XP_060279922.1">
    <property type="nucleotide sequence ID" value="XM_060425633.1"/>
</dbReference>
<dbReference type="InterPro" id="IPR020843">
    <property type="entry name" value="ER"/>
</dbReference>
<evidence type="ECO:0000256" key="6">
    <source>
        <dbReference type="ARBA" id="ARBA00023002"/>
    </source>
</evidence>
<keyword evidence="11" id="KW-1185">Reference proteome</keyword>
<dbReference type="PROSITE" id="PS00059">
    <property type="entry name" value="ADH_ZINC"/>
    <property type="match status" value="1"/>
</dbReference>
<dbReference type="Pfam" id="PF00107">
    <property type="entry name" value="ADH_zinc_N"/>
    <property type="match status" value="1"/>
</dbReference>
<comment type="similarity">
    <text evidence="3 8">Belongs to the zinc-containing alcohol dehydrogenase family.</text>
</comment>
<evidence type="ECO:0000256" key="3">
    <source>
        <dbReference type="ARBA" id="ARBA00008072"/>
    </source>
</evidence>
<evidence type="ECO:0000256" key="2">
    <source>
        <dbReference type="ARBA" id="ARBA00004921"/>
    </source>
</evidence>
<proteinExistence type="inferred from homology"/>
<dbReference type="AlphaFoldDB" id="A0AAJ0FIV1"/>
<dbReference type="Gene3D" id="3.90.180.10">
    <property type="entry name" value="Medium-chain alcohol dehydrogenases, catalytic domain"/>
    <property type="match status" value="1"/>
</dbReference>
<keyword evidence="6" id="KW-0560">Oxidoreductase</keyword>
<keyword evidence="7" id="KW-0520">NAD</keyword>
<comment type="cofactor">
    <cofactor evidence="1 8">
        <name>Zn(2+)</name>
        <dbReference type="ChEBI" id="CHEBI:29105"/>
    </cofactor>
</comment>
<protein>
    <submittedName>
        <fullName evidence="10">Zinc-type alcohol dehydrogenase superfamily</fullName>
    </submittedName>
</protein>
<gene>
    <name evidence="10" type="ORF">QBC33DRAFT_498871</name>
</gene>
<keyword evidence="5 8" id="KW-0862">Zinc</keyword>
<dbReference type="PANTHER" id="PTHR43161:SF25">
    <property type="entry name" value="ALCOHOL DEHYDROGENASE, PUTATIVE (AFU_ORTHOLOGUE AFUA_1G14390)-RELATED"/>
    <property type="match status" value="1"/>
</dbReference>